<feature type="domain" description="Alpha-L-rhamnosidase C-terminal" evidence="3">
    <location>
        <begin position="694"/>
        <end position="766"/>
    </location>
</feature>
<dbReference type="GO" id="GO:0005975">
    <property type="term" value="P:carbohydrate metabolic process"/>
    <property type="evidence" value="ECO:0007669"/>
    <property type="project" value="InterPro"/>
</dbReference>
<dbReference type="EMBL" id="LITU01000083">
    <property type="protein sequence ID" value="KOY12902.1"/>
    <property type="molecule type" value="Genomic_DNA"/>
</dbReference>
<evidence type="ECO:0008006" key="6">
    <source>
        <dbReference type="Google" id="ProtNLM"/>
    </source>
</evidence>
<gene>
    <name evidence="4" type="ORF">AMS66_29850</name>
</gene>
<dbReference type="Pfam" id="PF17389">
    <property type="entry name" value="Bac_rhamnosid6H"/>
    <property type="match status" value="1"/>
</dbReference>
<dbReference type="InterPro" id="IPR012341">
    <property type="entry name" value="6hp_glycosidase-like_sf"/>
</dbReference>
<evidence type="ECO:0000313" key="5">
    <source>
        <dbReference type="Proteomes" id="UP000037688"/>
    </source>
</evidence>
<dbReference type="SUPFAM" id="SSF48208">
    <property type="entry name" value="Six-hairpin glycosidases"/>
    <property type="match status" value="1"/>
</dbReference>
<dbReference type="Gene3D" id="1.50.10.10">
    <property type="match status" value="1"/>
</dbReference>
<name>A0A0M9BK13_9BACL</name>
<dbReference type="Pfam" id="PF08531">
    <property type="entry name" value="Bac_rhamnosid_N"/>
    <property type="match status" value="1"/>
</dbReference>
<dbReference type="PANTHER" id="PTHR34987:SF2">
    <property type="entry name" value="B, PUTATIVE (AFU_ORTHOLOGUE AFUA_7G05040)-RELATED"/>
    <property type="match status" value="1"/>
</dbReference>
<proteinExistence type="predicted"/>
<protein>
    <recommendedName>
        <fullName evidence="6">Alpha-L-rhamnosidase</fullName>
    </recommendedName>
</protein>
<feature type="domain" description="Bacterial alpha-L-rhamnosidase N-terminal" evidence="1">
    <location>
        <begin position="37"/>
        <end position="192"/>
    </location>
</feature>
<keyword evidence="5" id="KW-1185">Reference proteome</keyword>
<evidence type="ECO:0000259" key="1">
    <source>
        <dbReference type="Pfam" id="PF08531"/>
    </source>
</evidence>
<evidence type="ECO:0000259" key="3">
    <source>
        <dbReference type="Pfam" id="PF17390"/>
    </source>
</evidence>
<evidence type="ECO:0000259" key="2">
    <source>
        <dbReference type="Pfam" id="PF17389"/>
    </source>
</evidence>
<organism evidence="4 5">
    <name type="scientific">Paenibacillus xylanivorans</name>
    <dbReference type="NCBI Taxonomy" id="1705561"/>
    <lineage>
        <taxon>Bacteria</taxon>
        <taxon>Bacillati</taxon>
        <taxon>Bacillota</taxon>
        <taxon>Bacilli</taxon>
        <taxon>Bacillales</taxon>
        <taxon>Paenibacillaceae</taxon>
        <taxon>Paenibacillus</taxon>
    </lineage>
</organism>
<dbReference type="AlphaFoldDB" id="A0A0M9BK13"/>
<dbReference type="Gene3D" id="2.60.120.260">
    <property type="entry name" value="Galactose-binding domain-like"/>
    <property type="match status" value="1"/>
</dbReference>
<evidence type="ECO:0000313" key="4">
    <source>
        <dbReference type="EMBL" id="KOY12902.1"/>
    </source>
</evidence>
<feature type="domain" description="Alpha-L-rhamnosidase six-hairpin glycosidase" evidence="2">
    <location>
        <begin position="360"/>
        <end position="620"/>
    </location>
</feature>
<dbReference type="InterPro" id="IPR013737">
    <property type="entry name" value="Bac_rhamnosid_N"/>
</dbReference>
<comment type="caution">
    <text evidence="4">The sequence shown here is derived from an EMBL/GenBank/DDBJ whole genome shotgun (WGS) entry which is preliminary data.</text>
</comment>
<dbReference type="InterPro" id="IPR035396">
    <property type="entry name" value="Bac_rhamnosid6H"/>
</dbReference>
<dbReference type="InterPro" id="IPR035398">
    <property type="entry name" value="Bac_rhamnosid_C"/>
</dbReference>
<dbReference type="Pfam" id="PF17390">
    <property type="entry name" value="Bac_rhamnosid_C"/>
    <property type="match status" value="1"/>
</dbReference>
<sequence>MWIHDKQVVLEENQVELIYFRRNFVLENIQELKLNIMVSADSRYRLYVNGFPVSHGPSKGDNHTHYYEEIDCSAYLHNGHNVIAAKVVHYNDKEGSVSVWRSSKGGFFLAGEVTDGEGNAIVNLKTDRSWLCLQETAITNVDSGMGTGLVGSTEKVDGRKLTYEWNAVSYDDEKWSCAVKVSNYEDALYGQLSPWNLTLRNIPQLFEQERGFKRVMKMNNQVIDEQTGSSRFQTPFTIGPNQSMKIELDAGEMTTGYPVLKLGKGKSARVKLLYAECYAKKDPVTGFPVKGIRDDATGELFGVYDLYEVGGYGSIDKHEEYEPFLFRTFRFVSLEVETADEELAVYSFSYRETGYPLDIISNFSSSDDSLQQLWNISINTLKRCMHETYEDCPYYEQLQYTMDTRLQALFTYQLNGDDRLARKAIHDFHSSRLPNGLLQSRYPSILPQVIPGFSLYWIMMVHDHYQYFGDVSLVRTYLPTIDGILEWFTQRIESNGLLGGMPSQYWSFVDWVEEWMDQRGVPTASQQGSNTIYNLMFITTLKLAAELQDALGRRDTGEEYRVRAAELILAVNRTSYSNHTGLYRDAPQAEEYSQHSQIWAVLAGAIEGESAKGLMERMLANKQLPEVSYAMSFFLFRALEKTGCYDRSFKLWDIWRGLTILGLTSWVEDPVKQRSDCHAWGAVPIFEFSASILGVKPAAPGFTKIKIAPQIGSLKQACGDVATPKGIVNVAWELNDQKNFNMLVSTRVEAGLEIILPDNSVYMYQGSGDYRLSCQM</sequence>
<dbReference type="Proteomes" id="UP000037688">
    <property type="component" value="Unassembled WGS sequence"/>
</dbReference>
<dbReference type="PANTHER" id="PTHR34987">
    <property type="entry name" value="C, PUTATIVE (AFU_ORTHOLOGUE AFUA_3G02880)-RELATED"/>
    <property type="match status" value="1"/>
</dbReference>
<reference evidence="4 5" key="1">
    <citation type="submission" date="2015-08" db="EMBL/GenBank/DDBJ databases">
        <title>Draft genome sequence of cellulolytic and xylanolytic Paenibacillus sp. A59, isolated from a decaying forest soil from Patagonia, Argentina.</title>
        <authorList>
            <person name="Ghio S."/>
            <person name="Caceres A.M."/>
            <person name="Talia P."/>
            <person name="Grasso D."/>
            <person name="Campos E."/>
        </authorList>
    </citation>
    <scope>NUCLEOTIDE SEQUENCE [LARGE SCALE GENOMIC DNA]</scope>
    <source>
        <strain evidence="4 5">A59</strain>
    </source>
</reference>
<dbReference type="InterPro" id="IPR008928">
    <property type="entry name" value="6-hairpin_glycosidase_sf"/>
</dbReference>
<dbReference type="PATRIC" id="fig|1705561.3.peg.6311"/>
<dbReference type="Gene3D" id="2.60.420.10">
    <property type="entry name" value="Maltose phosphorylase, domain 3"/>
    <property type="match status" value="1"/>
</dbReference>
<accession>A0A0M9BK13</accession>